<dbReference type="PANTHER" id="PTHR20930:SF0">
    <property type="entry name" value="PROTEIN ILRUN"/>
    <property type="match status" value="1"/>
</dbReference>
<protein>
    <submittedName>
        <fullName evidence="4">Uncharacterized protein LOC115885983</fullName>
    </submittedName>
</protein>
<dbReference type="GO" id="GO:0000407">
    <property type="term" value="C:phagophore assembly site"/>
    <property type="evidence" value="ECO:0007669"/>
    <property type="project" value="TreeGrafter"/>
</dbReference>
<dbReference type="Pfam" id="PF16158">
    <property type="entry name" value="N_BRCA1_IG"/>
    <property type="match status" value="1"/>
</dbReference>
<dbReference type="PANTHER" id="PTHR20930">
    <property type="entry name" value="OVARIAN CARCINOMA ANTIGEN CA125-RELATED"/>
    <property type="match status" value="1"/>
</dbReference>
<dbReference type="CDD" id="cd14947">
    <property type="entry name" value="NBR1_like"/>
    <property type="match status" value="1"/>
</dbReference>
<dbReference type="GO" id="GO:0043130">
    <property type="term" value="F:ubiquitin binding"/>
    <property type="evidence" value="ECO:0007669"/>
    <property type="project" value="TreeGrafter"/>
</dbReference>
<feature type="compositionally biased region" description="Polar residues" evidence="1">
    <location>
        <begin position="594"/>
        <end position="604"/>
    </location>
</feature>
<dbReference type="Gene3D" id="1.10.8.10">
    <property type="entry name" value="DNA helicase RuvA subunit, C-terminal domain"/>
    <property type="match status" value="1"/>
</dbReference>
<dbReference type="AlphaFoldDB" id="A0A6J2YC60"/>
<gene>
    <name evidence="4" type="primary">LOC115885983</name>
</gene>
<feature type="region of interest" description="Disordered" evidence="1">
    <location>
        <begin position="673"/>
        <end position="735"/>
    </location>
</feature>
<feature type="compositionally biased region" description="Polar residues" evidence="1">
    <location>
        <begin position="564"/>
        <end position="578"/>
    </location>
</feature>
<dbReference type="SUPFAM" id="SSF46934">
    <property type="entry name" value="UBA-like"/>
    <property type="match status" value="1"/>
</dbReference>
<name>A0A6J2YC60_SITOR</name>
<feature type="compositionally biased region" description="Basic and acidic residues" evidence="1">
    <location>
        <begin position="269"/>
        <end position="287"/>
    </location>
</feature>
<evidence type="ECO:0000313" key="4">
    <source>
        <dbReference type="RefSeq" id="XP_030760876.1"/>
    </source>
</evidence>
<dbReference type="InterPro" id="IPR009060">
    <property type="entry name" value="UBA-like_sf"/>
</dbReference>
<dbReference type="Proteomes" id="UP000504635">
    <property type="component" value="Unplaced"/>
</dbReference>
<evidence type="ECO:0000313" key="3">
    <source>
        <dbReference type="Proteomes" id="UP000504635"/>
    </source>
</evidence>
<evidence type="ECO:0000259" key="2">
    <source>
        <dbReference type="Pfam" id="PF16158"/>
    </source>
</evidence>
<dbReference type="KEGG" id="soy:115885983"/>
<feature type="compositionally biased region" description="Acidic residues" evidence="1">
    <location>
        <begin position="502"/>
        <end position="516"/>
    </location>
</feature>
<dbReference type="GeneID" id="115885983"/>
<dbReference type="GO" id="GO:0016236">
    <property type="term" value="P:macroautophagy"/>
    <property type="evidence" value="ECO:0007669"/>
    <property type="project" value="TreeGrafter"/>
</dbReference>
<dbReference type="InterPro" id="IPR032350">
    <property type="entry name" value="Nbr1_FW"/>
</dbReference>
<feature type="compositionally biased region" description="Basic residues" evidence="1">
    <location>
        <begin position="192"/>
        <end position="210"/>
    </location>
</feature>
<evidence type="ECO:0000256" key="1">
    <source>
        <dbReference type="SAM" id="MobiDB-lite"/>
    </source>
</evidence>
<feature type="compositionally biased region" description="Low complexity" evidence="1">
    <location>
        <begin position="673"/>
        <end position="704"/>
    </location>
</feature>
<dbReference type="InParanoid" id="A0A6J2YC60"/>
<dbReference type="RefSeq" id="XP_030760876.1">
    <property type="nucleotide sequence ID" value="XM_030905016.1"/>
</dbReference>
<dbReference type="Gene3D" id="2.60.40.10">
    <property type="entry name" value="Immunoglobulins"/>
    <property type="match status" value="1"/>
</dbReference>
<sequence>MSAKKKDLEIVYSLKWKNKPKREDKEMSIVAVYDIPATTLNFEVFKSYLLKNSGTSENDVRVSYIMDKGKEFPILSQSDFQAALFAFRRKARSGEIINLLLERISDQPVHKNLRHSNDVETQFDNIEPSSIVSTCCNIDSPPEWFLSSIAQLKKELTYEITAAVSSVVSSVVSSAVANVKPQLPPPPPPQPCHHHHSRKCKPEKRMRKVTPHTVEHNVDTKDLIKSMKLDHKLEKLERKTSKYREKRLALQTAVKSSDSEAGHSSSRSRSRDKNEKPKEEQEPKMDAKPVNSQSVVPHMLGGEVYLHQWEVQNTGEAPWTSKTQLHYTWGSKSLEPVDKVISVPPLKPGEKGTISVCLHIPGQSGKYECYWQFMHDRRRFGHWLGCQVVVDPFDLKGNRSVLATSNAPTNLDFKPENASAPTYGFIPDEAVALARFEEFLKGTNGDPAQRKSSDSSKSAEALASLYKSLQNDQKKDEDSVVKTITEELVCEVSENVDHISFDENEDSDTNSSDDENLSESLLAGYSSSKNSFKDEFVLVPVPQCFVVDGDPPAPSKGEGKVWRTQATTDLPRTSSTPKMSKAVSGGSFDDNNNESRASGSSGNSIKLRDEDLDNVVVITVPKDDQVKEGFIYVHVDGQKVLIPKNILKSEVVDAANALEKQPGESKPVGVVIESNESSSPKPTSSTASTIGADDAAGNTTDGAASTKTPSTSQPAKNEEKTSNSPIDMTVKGLGGSQNDLRSDYFEANNYTSHCSAAGSCFSEVNAQAQKQERRKLFVFPLEVPGYEVIYPTLNVNNPDNPILEEGTVARAPPSTGTSTPPATNPFSEMDHVPNYQQTLPIDIPVPENYVCTRIVEEVPSAPVEQPKDVPVQDENTTHARVVQQPSSAVENPAQVHILPETIVNGAVNVASSAINTARSVISHMINPQQAPGQWVNGHWVSNNTQSPREVNLQALAEMGFWNRDLNATLLARYDDDLNRVVAELVQ</sequence>
<feature type="compositionally biased region" description="Polar residues" evidence="1">
    <location>
        <begin position="705"/>
        <end position="715"/>
    </location>
</feature>
<reference evidence="4" key="1">
    <citation type="submission" date="2025-08" db="UniProtKB">
        <authorList>
            <consortium name="RefSeq"/>
        </authorList>
    </citation>
    <scope>IDENTIFICATION</scope>
    <source>
        <tissue evidence="4">Gonads</tissue>
    </source>
</reference>
<feature type="region of interest" description="Disordered" evidence="1">
    <location>
        <begin position="249"/>
        <end position="292"/>
    </location>
</feature>
<dbReference type="CDD" id="cd14319">
    <property type="entry name" value="UBA_NBR1"/>
    <property type="match status" value="1"/>
</dbReference>
<dbReference type="OrthoDB" id="661148at2759"/>
<proteinExistence type="predicted"/>
<organism evidence="3 4">
    <name type="scientific">Sitophilus oryzae</name>
    <name type="common">Rice weevil</name>
    <name type="synonym">Curculio oryzae</name>
    <dbReference type="NCBI Taxonomy" id="7048"/>
    <lineage>
        <taxon>Eukaryota</taxon>
        <taxon>Metazoa</taxon>
        <taxon>Ecdysozoa</taxon>
        <taxon>Arthropoda</taxon>
        <taxon>Hexapoda</taxon>
        <taxon>Insecta</taxon>
        <taxon>Pterygota</taxon>
        <taxon>Neoptera</taxon>
        <taxon>Endopterygota</taxon>
        <taxon>Coleoptera</taxon>
        <taxon>Polyphaga</taxon>
        <taxon>Cucujiformia</taxon>
        <taxon>Curculionidae</taxon>
        <taxon>Dryophthorinae</taxon>
        <taxon>Sitophilus</taxon>
    </lineage>
</organism>
<accession>A0A6J2YC60</accession>
<feature type="domain" description="Nbr1 FW" evidence="2">
    <location>
        <begin position="302"/>
        <end position="390"/>
    </location>
</feature>
<feature type="region of interest" description="Disordered" evidence="1">
    <location>
        <begin position="180"/>
        <end position="220"/>
    </location>
</feature>
<feature type="region of interest" description="Disordered" evidence="1">
    <location>
        <begin position="496"/>
        <end position="516"/>
    </location>
</feature>
<dbReference type="InterPro" id="IPR013783">
    <property type="entry name" value="Ig-like_fold"/>
</dbReference>
<feature type="region of interest" description="Disordered" evidence="1">
    <location>
        <begin position="549"/>
        <end position="606"/>
    </location>
</feature>
<keyword evidence="3" id="KW-1185">Reference proteome</keyword>
<feature type="compositionally biased region" description="Pro residues" evidence="1">
    <location>
        <begin position="182"/>
        <end position="191"/>
    </location>
</feature>